<evidence type="ECO:0000313" key="2">
    <source>
        <dbReference type="EMBL" id="EER04919.1"/>
    </source>
</evidence>
<accession>C5LED7</accession>
<dbReference type="InParanoid" id="C5LED7"/>
<dbReference type="InterPro" id="IPR006179">
    <property type="entry name" value="5_nucleotidase/apyrase"/>
</dbReference>
<dbReference type="SUPFAM" id="SSF56300">
    <property type="entry name" value="Metallo-dependent phosphatases"/>
    <property type="match status" value="1"/>
</dbReference>
<evidence type="ECO:0008006" key="4">
    <source>
        <dbReference type="Google" id="ProtNLM"/>
    </source>
</evidence>
<dbReference type="EMBL" id="GG681224">
    <property type="protein sequence ID" value="EER04919.1"/>
    <property type="molecule type" value="Genomic_DNA"/>
</dbReference>
<dbReference type="GO" id="GO:0016787">
    <property type="term" value="F:hydrolase activity"/>
    <property type="evidence" value="ECO:0007669"/>
    <property type="project" value="InterPro"/>
</dbReference>
<dbReference type="InterPro" id="IPR029052">
    <property type="entry name" value="Metallo-depent_PP-like"/>
</dbReference>
<keyword evidence="3" id="KW-1185">Reference proteome</keyword>
<dbReference type="AlphaFoldDB" id="C5LED7"/>
<dbReference type="Gene3D" id="3.60.21.10">
    <property type="match status" value="1"/>
</dbReference>
<feature type="compositionally biased region" description="Low complexity" evidence="1">
    <location>
        <begin position="714"/>
        <end position="733"/>
    </location>
</feature>
<dbReference type="GeneID" id="9050423"/>
<feature type="region of interest" description="Disordered" evidence="1">
    <location>
        <begin position="714"/>
        <end position="740"/>
    </location>
</feature>
<sequence>MSGNKYLMFNLAAVATAAPFFAKHQSVGGKVSITIATTNDVYSMYARPMSGNGYYFEGTPSEQFYSICEKDADTCYGTAGAMGFPEASVDKLYNIDLSATGGKVMTKEDSGCVDPSKFDDMVRDPSSAWGNTAQMAGTYKYLGLTADTDEYISMLPGDFVAMSYLSSITYGQHMVDMMNAGEIDLVAFGNHEFQFKNKCPPADLGNHPEYNDVCVAWNMATGNFLYLSNNVFEDAKKTKLFGSTLKVPDEISFVNATVPKNKKIFNEETSYYAPSGDYWFKMVKGKKVCFTGTTETSAASDIAGKSNVWFSDMMESAVEAARKMNEDGCNLVIILTHQREGYDVLLWRKAVVEEGIKIDAIIGAHDHFPAFLNLQHPTKPDIITPVWKMGMDAQILGKFVFDFDDQHPNGKLRFAHAIPVLDGQCDQHFIGTDNEEWWNNNVMQTWSHWVQPIKPLQDTNISNLLFAGLYDTADIRSAESRAGNMLADLFLRNISAHFAALSGGNFRYGLSQNFTKRLPLAALGLFEENPFLDGMVSYDISLMEVFGYVIYSAPIAMGGPNAPRPVTSGFEIEMDPTSTQHGGVKFIRFTGTSHMAGIVNRTQTECGHPTLKCGEIIWNAEEGWKVDPFTMVVVTVPAYNARYSPNDAPTLRRSYHLTQMSDLCRRGADSYAIDLNGESTSFACPPGPDFFDYLNKQLPWTDCGYVDGGSTTTPSPVITTTSAPSTPSSTTESSRPHYTEESVKNADKFCQSKSAGSYCKYWQTSEGQVCHGTEISCSSLLVEGRRLASVADADSSTCWARLDSTILKRSVHVWTDEAVTPEDAEVIDTSTPMAEGSVGAGLLLPKPWYVGGEHPEDLKVYGISDPDVESMELANLPVRRWLEKASGASEDDLVLTSPVESPKKTVGQFYGMKVDPRTILALHQ</sequence>
<dbReference type="GO" id="GO:0009166">
    <property type="term" value="P:nucleotide catabolic process"/>
    <property type="evidence" value="ECO:0007669"/>
    <property type="project" value="InterPro"/>
</dbReference>
<dbReference type="RefSeq" id="XP_002773103.1">
    <property type="nucleotide sequence ID" value="XM_002773057.1"/>
</dbReference>
<gene>
    <name evidence="2" type="ORF">Pmar_PMAR010471</name>
</gene>
<dbReference type="PANTHER" id="PTHR11575">
    <property type="entry name" value="5'-NUCLEOTIDASE-RELATED"/>
    <property type="match status" value="1"/>
</dbReference>
<dbReference type="Proteomes" id="UP000007800">
    <property type="component" value="Unassembled WGS sequence"/>
</dbReference>
<name>C5LED7_PERM5</name>
<proteinExistence type="predicted"/>
<evidence type="ECO:0000313" key="3">
    <source>
        <dbReference type="Proteomes" id="UP000007800"/>
    </source>
</evidence>
<dbReference type="OrthoDB" id="10252235at2759"/>
<dbReference type="PANTHER" id="PTHR11575:SF48">
    <property type="entry name" value="5'-NUCLEOTIDASE"/>
    <property type="match status" value="1"/>
</dbReference>
<reference evidence="2 3" key="1">
    <citation type="submission" date="2008-07" db="EMBL/GenBank/DDBJ databases">
        <authorList>
            <person name="El-Sayed N."/>
            <person name="Caler E."/>
            <person name="Inman J."/>
            <person name="Amedeo P."/>
            <person name="Hass B."/>
            <person name="Wortman J."/>
        </authorList>
    </citation>
    <scope>NUCLEOTIDE SEQUENCE [LARGE SCALE GENOMIC DNA]</scope>
    <source>
        <strain evidence="3">ATCC 50983 / TXsc</strain>
    </source>
</reference>
<evidence type="ECO:0000256" key="1">
    <source>
        <dbReference type="SAM" id="MobiDB-lite"/>
    </source>
</evidence>
<protein>
    <recommendedName>
        <fullName evidence="4">5'-Nucleotidase C-terminal domain-containing protein</fullName>
    </recommendedName>
</protein>
<organism evidence="3">
    <name type="scientific">Perkinsus marinus (strain ATCC 50983 / TXsc)</name>
    <dbReference type="NCBI Taxonomy" id="423536"/>
    <lineage>
        <taxon>Eukaryota</taxon>
        <taxon>Sar</taxon>
        <taxon>Alveolata</taxon>
        <taxon>Perkinsozoa</taxon>
        <taxon>Perkinsea</taxon>
        <taxon>Perkinsida</taxon>
        <taxon>Perkinsidae</taxon>
        <taxon>Perkinsus</taxon>
    </lineage>
</organism>
<dbReference type="OMA" id="SIREMND"/>